<name>A0A2K8N8U2_9BACL</name>
<evidence type="ECO:0000256" key="4">
    <source>
        <dbReference type="ARBA" id="ARBA00023143"/>
    </source>
</evidence>
<evidence type="ECO:0000313" key="12">
    <source>
        <dbReference type="Proteomes" id="UP000502196"/>
    </source>
</evidence>
<feature type="domain" description="Flagellar basal body rod protein N-terminal" evidence="7">
    <location>
        <begin position="10"/>
        <end position="35"/>
    </location>
</feature>
<evidence type="ECO:0000313" key="11">
    <source>
        <dbReference type="Proteomes" id="UP000231932"/>
    </source>
</evidence>
<comment type="subcellular location">
    <subcellularLocation>
        <location evidence="1 6">Bacterial flagellum basal body</location>
    </subcellularLocation>
</comment>
<dbReference type="Proteomes" id="UP000502196">
    <property type="component" value="Chromosome"/>
</dbReference>
<dbReference type="Pfam" id="PF00460">
    <property type="entry name" value="Flg_bb_rod"/>
    <property type="match status" value="1"/>
</dbReference>
<evidence type="ECO:0000259" key="8">
    <source>
        <dbReference type="Pfam" id="PF06429"/>
    </source>
</evidence>
<keyword evidence="9" id="KW-0282">Flagellum</keyword>
<dbReference type="GO" id="GO:0071978">
    <property type="term" value="P:bacterial-type flagellum-dependent swarming motility"/>
    <property type="evidence" value="ECO:0007669"/>
    <property type="project" value="TreeGrafter"/>
</dbReference>
<reference evidence="11" key="1">
    <citation type="submission" date="2017-11" db="EMBL/GenBank/DDBJ databases">
        <title>Complete Genome Sequence of Kyrpidia sp. Strain EA-1, a thermophilic, hydrogen-oxidizing Bacterium, isolated from the Azores.</title>
        <authorList>
            <person name="Reiner J.E."/>
            <person name="Lapp C.J."/>
            <person name="Bunk B."/>
            <person name="Gescher J."/>
        </authorList>
    </citation>
    <scope>NUCLEOTIDE SEQUENCE [LARGE SCALE GENOMIC DNA]</scope>
    <source>
        <strain evidence="11">EA-1</strain>
    </source>
</reference>
<evidence type="ECO:0000259" key="7">
    <source>
        <dbReference type="Pfam" id="PF00460"/>
    </source>
</evidence>
<dbReference type="OrthoDB" id="9794148at2"/>
<dbReference type="AlphaFoldDB" id="A0A2K8N8U2"/>
<feature type="domain" description="Flagellar basal-body/hook protein C-terminal" evidence="8">
    <location>
        <begin position="109"/>
        <end position="152"/>
    </location>
</feature>
<protein>
    <recommendedName>
        <fullName evidence="3 6">Flagellar basal-body rod protein FlgC</fullName>
    </recommendedName>
</protein>
<dbReference type="EMBL" id="CP024955">
    <property type="protein sequence ID" value="ATY85030.1"/>
    <property type="molecule type" value="Genomic_DNA"/>
</dbReference>
<dbReference type="InterPro" id="IPR006299">
    <property type="entry name" value="FlgC"/>
</dbReference>
<evidence type="ECO:0000313" key="10">
    <source>
        <dbReference type="EMBL" id="CAB3393452.1"/>
    </source>
</evidence>
<comment type="subunit">
    <text evidence="5 6">The basal body constitutes a major portion of the flagellar organelle and consists of four rings (L,P,S, and M) mounted on a central rod. The rod consists of about 26 subunits of FlgG in the distal portion, and FlgB, FlgC and FlgF are thought to build up the proximal portion of the rod with about 6 subunits each.</text>
</comment>
<dbReference type="GO" id="GO:0030694">
    <property type="term" value="C:bacterial-type flagellum basal body, rod"/>
    <property type="evidence" value="ECO:0007669"/>
    <property type="project" value="UniProtKB-UniRule"/>
</dbReference>
<dbReference type="NCBIfam" id="TIGR01395">
    <property type="entry name" value="FlgC"/>
    <property type="match status" value="1"/>
</dbReference>
<evidence type="ECO:0000256" key="6">
    <source>
        <dbReference type="RuleBase" id="RU362062"/>
    </source>
</evidence>
<evidence type="ECO:0000256" key="1">
    <source>
        <dbReference type="ARBA" id="ARBA00004117"/>
    </source>
</evidence>
<dbReference type="Pfam" id="PF06429">
    <property type="entry name" value="Flg_bbr_C"/>
    <property type="match status" value="1"/>
</dbReference>
<accession>A0A2K8N8U2</accession>
<proteinExistence type="inferred from homology"/>
<reference evidence="9" key="2">
    <citation type="journal article" date="2018" name="Genome Announc.">
        <title>Complete Genome Sequence of Kyrpidia sp. Strain EA-1, a Thermophilic Knallgas Bacterium, Isolated from the Azores.</title>
        <authorList>
            <person name="Reiner J.E."/>
            <person name="Lapp C.J."/>
            <person name="Bunk B."/>
            <person name="Sproer C."/>
            <person name="Overmann J."/>
            <person name="Gescher J."/>
        </authorList>
    </citation>
    <scope>NUCLEOTIDE SEQUENCE</scope>
    <source>
        <strain evidence="9">EA-1</strain>
    </source>
</reference>
<organism evidence="9 11">
    <name type="scientific">Kyrpidia spormannii</name>
    <dbReference type="NCBI Taxonomy" id="2055160"/>
    <lineage>
        <taxon>Bacteria</taxon>
        <taxon>Bacillati</taxon>
        <taxon>Bacillota</taxon>
        <taxon>Bacilli</taxon>
        <taxon>Bacillales</taxon>
        <taxon>Alicyclobacillaceae</taxon>
        <taxon>Kyrpidia</taxon>
    </lineage>
</organism>
<dbReference type="RefSeq" id="WP_100667828.1">
    <property type="nucleotide sequence ID" value="NZ_CP024955.1"/>
</dbReference>
<evidence type="ECO:0000256" key="2">
    <source>
        <dbReference type="ARBA" id="ARBA00009677"/>
    </source>
</evidence>
<dbReference type="KEGG" id="kyr:CVV65_08925"/>
<gene>
    <name evidence="9" type="primary">flgC</name>
    <name evidence="10" type="ORF">COOX1_1916</name>
    <name evidence="9" type="ORF">CVV65_08925</name>
</gene>
<dbReference type="EMBL" id="LR792683">
    <property type="protein sequence ID" value="CAB3393452.1"/>
    <property type="molecule type" value="Genomic_DNA"/>
</dbReference>
<keyword evidence="11" id="KW-1185">Reference proteome</keyword>
<evidence type="ECO:0000256" key="3">
    <source>
        <dbReference type="ARBA" id="ARBA00017941"/>
    </source>
</evidence>
<sequence>MAWQDTFAISGSGLSAQRLRMDVIAGNIANADTTRRPDGTPGPYRRRMVIMEPQPAPGSFAAALASAGGPGVSAGVRVSAIVEDPSPFQLRYDPSNPDAVQNPASPLYGYVQLPNVDVATEMVDLISASRAYEANVTALDAGKMMAVKALDLGRA</sequence>
<keyword evidence="9" id="KW-0966">Cell projection</keyword>
<dbReference type="PANTHER" id="PTHR30435">
    <property type="entry name" value="FLAGELLAR PROTEIN"/>
    <property type="match status" value="1"/>
</dbReference>
<keyword evidence="4 6" id="KW-0975">Bacterial flagellum</keyword>
<reference evidence="10 12" key="3">
    <citation type="submission" date="2020-04" db="EMBL/GenBank/DDBJ databases">
        <authorList>
            <person name="Hogendoorn C."/>
        </authorList>
    </citation>
    <scope>NUCLEOTIDE SEQUENCE [LARGE SCALE GENOMIC DNA]</scope>
    <source>
        <strain evidence="10">COOX1</strain>
    </source>
</reference>
<dbReference type="InterPro" id="IPR010930">
    <property type="entry name" value="Flg_bb/hook_C_dom"/>
</dbReference>
<dbReference type="PANTHER" id="PTHR30435:SF2">
    <property type="entry name" value="FLAGELLAR BASAL-BODY ROD PROTEIN FLGC"/>
    <property type="match status" value="1"/>
</dbReference>
<evidence type="ECO:0000313" key="9">
    <source>
        <dbReference type="EMBL" id="ATY85030.1"/>
    </source>
</evidence>
<dbReference type="InterPro" id="IPR001444">
    <property type="entry name" value="Flag_bb_rod_N"/>
</dbReference>
<evidence type="ECO:0000256" key="5">
    <source>
        <dbReference type="ARBA" id="ARBA00025933"/>
    </source>
</evidence>
<dbReference type="Proteomes" id="UP000231932">
    <property type="component" value="Chromosome"/>
</dbReference>
<comment type="similarity">
    <text evidence="2">Belongs to the flagella basal body rod proteins family.</text>
</comment>
<keyword evidence="9" id="KW-0969">Cilium</keyword>